<evidence type="ECO:0000313" key="10">
    <source>
        <dbReference type="Proteomes" id="UP000019276"/>
    </source>
</evidence>
<comment type="similarity">
    <text evidence="6">Belongs to the peptidase M48 family.</text>
</comment>
<dbReference type="EMBL" id="ARZY01000005">
    <property type="protein sequence ID" value="EWH11357.1"/>
    <property type="molecule type" value="Genomic_DNA"/>
</dbReference>
<evidence type="ECO:0000256" key="3">
    <source>
        <dbReference type="ARBA" id="ARBA00022801"/>
    </source>
</evidence>
<evidence type="ECO:0000256" key="2">
    <source>
        <dbReference type="ARBA" id="ARBA00022723"/>
    </source>
</evidence>
<dbReference type="eggNOG" id="COG0501">
    <property type="taxonomic scope" value="Bacteria"/>
</dbReference>
<dbReference type="Gene3D" id="3.30.2010.10">
    <property type="entry name" value="Metalloproteases ('zincins'), catalytic domain"/>
    <property type="match status" value="1"/>
</dbReference>
<evidence type="ECO:0000256" key="1">
    <source>
        <dbReference type="ARBA" id="ARBA00022670"/>
    </source>
</evidence>
<dbReference type="PANTHER" id="PTHR34978">
    <property type="entry name" value="POSSIBLE SENSOR-TRANSDUCER PROTEIN BLAR"/>
    <property type="match status" value="1"/>
</dbReference>
<keyword evidence="10" id="KW-1185">Reference proteome</keyword>
<name>W7QQT3_9ALTE</name>
<evidence type="ECO:0000259" key="8">
    <source>
        <dbReference type="Pfam" id="PF01435"/>
    </source>
</evidence>
<dbReference type="GO" id="GO:0046872">
    <property type="term" value="F:metal ion binding"/>
    <property type="evidence" value="ECO:0007669"/>
    <property type="project" value="UniProtKB-KW"/>
</dbReference>
<feature type="transmembrane region" description="Helical" evidence="7">
    <location>
        <begin position="103"/>
        <end position="122"/>
    </location>
</feature>
<dbReference type="InterPro" id="IPR001915">
    <property type="entry name" value="Peptidase_M48"/>
</dbReference>
<proteinExistence type="inferred from homology"/>
<evidence type="ECO:0000256" key="7">
    <source>
        <dbReference type="SAM" id="Phobius"/>
    </source>
</evidence>
<dbReference type="STRING" id="1328313.DS2_04260"/>
<comment type="cofactor">
    <cofactor evidence="6">
        <name>Zn(2+)</name>
        <dbReference type="ChEBI" id="CHEBI:29105"/>
    </cofactor>
    <text evidence="6">Binds 1 zinc ion per subunit.</text>
</comment>
<feature type="transmembrane region" description="Helical" evidence="7">
    <location>
        <begin position="51"/>
        <end position="71"/>
    </location>
</feature>
<dbReference type="Proteomes" id="UP000019276">
    <property type="component" value="Unassembled WGS sequence"/>
</dbReference>
<keyword evidence="4 6" id="KW-0862">Zinc</keyword>
<reference evidence="9 10" key="1">
    <citation type="journal article" date="2014" name="Genome Announc.">
        <title>Draft Genome Sequence of the Agar-Degrading Bacterium Catenovulum sp. Strain DS-2, Isolated from Intestines of Haliotis diversicolor.</title>
        <authorList>
            <person name="Shan D."/>
            <person name="Li X."/>
            <person name="Gu Z."/>
            <person name="Wei G."/>
            <person name="Gao Z."/>
            <person name="Shao Z."/>
        </authorList>
    </citation>
    <scope>NUCLEOTIDE SEQUENCE [LARGE SCALE GENOMIC DNA]</scope>
    <source>
        <strain evidence="9 10">DS-2</strain>
    </source>
</reference>
<accession>W7QQT3</accession>
<evidence type="ECO:0000256" key="6">
    <source>
        <dbReference type="RuleBase" id="RU003983"/>
    </source>
</evidence>
<keyword evidence="3 6" id="KW-0378">Hydrolase</keyword>
<dbReference type="CDD" id="cd07326">
    <property type="entry name" value="M56_BlaR1_MecR1_like"/>
    <property type="match status" value="1"/>
</dbReference>
<feature type="transmembrane region" description="Helical" evidence="7">
    <location>
        <begin position="279"/>
        <end position="301"/>
    </location>
</feature>
<keyword evidence="7" id="KW-0812">Transmembrane</keyword>
<comment type="caution">
    <text evidence="9">The sequence shown here is derived from an EMBL/GenBank/DDBJ whole genome shotgun (WGS) entry which is preliminary data.</text>
</comment>
<dbReference type="GO" id="GO:0006508">
    <property type="term" value="P:proteolysis"/>
    <property type="evidence" value="ECO:0007669"/>
    <property type="project" value="UniProtKB-KW"/>
</dbReference>
<feature type="transmembrane region" description="Helical" evidence="7">
    <location>
        <begin position="6"/>
        <end position="30"/>
    </location>
</feature>
<protein>
    <submittedName>
        <fullName evidence="9">Peptidase M56 BlaR1</fullName>
    </submittedName>
</protein>
<dbReference type="GO" id="GO:0004222">
    <property type="term" value="F:metalloendopeptidase activity"/>
    <property type="evidence" value="ECO:0007669"/>
    <property type="project" value="InterPro"/>
</dbReference>
<dbReference type="AlphaFoldDB" id="W7QQT3"/>
<keyword evidence="2" id="KW-0479">Metal-binding</keyword>
<feature type="domain" description="Peptidase M48" evidence="8">
    <location>
        <begin position="138"/>
        <end position="208"/>
    </location>
</feature>
<gene>
    <name evidence="9" type="ORF">DS2_04260</name>
</gene>
<evidence type="ECO:0000313" key="9">
    <source>
        <dbReference type="EMBL" id="EWH11357.1"/>
    </source>
</evidence>
<evidence type="ECO:0000256" key="4">
    <source>
        <dbReference type="ARBA" id="ARBA00022833"/>
    </source>
</evidence>
<sequence>MLDIAQAIGQIILLFALSFTISALVQAGFYQFLLRKITNLTSTWRNLPSNIYLLLSALPLCIALLTVLVLFNPNLFPNIVLPHCHGNNCQPHAMTLPENHAPLHYLTALLLMILFVIFTLVIRQVRLAKSYLLALRNFSKETQQGFKVIDSNKPLAWCAGVLKPEIFVSSQLIKTLSQQQLSLVLAHELAHKLHKDNLRKLLVSWLTKVWPKQIAANFYRRFSNTLEIEADVRALQQIEATDLNTYCQTIEACCQCSSQSQRSTLAQLQLTQQFNTRRLVFRLTISIVALAGALLLLIYLARFLHPIIEWLG</sequence>
<keyword evidence="7" id="KW-1133">Transmembrane helix</keyword>
<organism evidence="9 10">
    <name type="scientific">Catenovulum agarivorans DS-2</name>
    <dbReference type="NCBI Taxonomy" id="1328313"/>
    <lineage>
        <taxon>Bacteria</taxon>
        <taxon>Pseudomonadati</taxon>
        <taxon>Pseudomonadota</taxon>
        <taxon>Gammaproteobacteria</taxon>
        <taxon>Alteromonadales</taxon>
        <taxon>Alteromonadaceae</taxon>
        <taxon>Catenovulum</taxon>
    </lineage>
</organism>
<dbReference type="InterPro" id="IPR052173">
    <property type="entry name" value="Beta-lactam_resp_regulator"/>
</dbReference>
<keyword evidence="1 6" id="KW-0645">Protease</keyword>
<dbReference type="PANTHER" id="PTHR34978:SF3">
    <property type="entry name" value="SLR0241 PROTEIN"/>
    <property type="match status" value="1"/>
</dbReference>
<keyword evidence="7" id="KW-0472">Membrane</keyword>
<dbReference type="OrthoDB" id="6388556at2"/>
<evidence type="ECO:0000256" key="5">
    <source>
        <dbReference type="ARBA" id="ARBA00023049"/>
    </source>
</evidence>
<dbReference type="Pfam" id="PF01435">
    <property type="entry name" value="Peptidase_M48"/>
    <property type="match status" value="1"/>
</dbReference>
<dbReference type="RefSeq" id="WP_035013405.1">
    <property type="nucleotide sequence ID" value="NZ_ARZY01000005.1"/>
</dbReference>
<keyword evidence="5 6" id="KW-0482">Metalloprotease</keyword>